<evidence type="ECO:0000313" key="5">
    <source>
        <dbReference type="EMBL" id="KAF3004921.1"/>
    </source>
</evidence>
<protein>
    <recommendedName>
        <fullName evidence="7">Transcription factor Rba50</fullName>
    </recommendedName>
</protein>
<feature type="region of interest" description="Disordered" evidence="2">
    <location>
        <begin position="437"/>
        <end position="459"/>
    </location>
</feature>
<feature type="compositionally biased region" description="Basic and acidic residues" evidence="2">
    <location>
        <begin position="118"/>
        <end position="139"/>
    </location>
</feature>
<dbReference type="OrthoDB" id="348201at2759"/>
<evidence type="ECO:0000259" key="3">
    <source>
        <dbReference type="Pfam" id="PF08620"/>
    </source>
</evidence>
<evidence type="ECO:0000259" key="4">
    <source>
        <dbReference type="Pfam" id="PF08621"/>
    </source>
</evidence>
<dbReference type="InterPro" id="IPR039913">
    <property type="entry name" value="RPAP1/Rba50"/>
</dbReference>
<feature type="compositionally biased region" description="Low complexity" evidence="2">
    <location>
        <begin position="274"/>
        <end position="289"/>
    </location>
</feature>
<dbReference type="EMBL" id="SWKU01000007">
    <property type="protein sequence ID" value="KAF3004921.1"/>
    <property type="molecule type" value="Genomic_DNA"/>
</dbReference>
<dbReference type="AlphaFoldDB" id="A0A9P4WC56"/>
<evidence type="ECO:0000256" key="1">
    <source>
        <dbReference type="ARBA" id="ARBA00009953"/>
    </source>
</evidence>
<organism evidence="5 6">
    <name type="scientific">Curvularia kusanoi</name>
    <name type="common">Cochliobolus kusanoi</name>
    <dbReference type="NCBI Taxonomy" id="90978"/>
    <lineage>
        <taxon>Eukaryota</taxon>
        <taxon>Fungi</taxon>
        <taxon>Dikarya</taxon>
        <taxon>Ascomycota</taxon>
        <taxon>Pezizomycotina</taxon>
        <taxon>Dothideomycetes</taxon>
        <taxon>Pleosporomycetidae</taxon>
        <taxon>Pleosporales</taxon>
        <taxon>Pleosporineae</taxon>
        <taxon>Pleosporaceae</taxon>
        <taxon>Curvularia</taxon>
    </lineage>
</organism>
<dbReference type="InterPro" id="IPR013929">
    <property type="entry name" value="RPAP1_C"/>
</dbReference>
<dbReference type="Proteomes" id="UP000801428">
    <property type="component" value="Unassembled WGS sequence"/>
</dbReference>
<feature type="compositionally biased region" description="Polar residues" evidence="2">
    <location>
        <begin position="204"/>
        <end position="217"/>
    </location>
</feature>
<dbReference type="PANTHER" id="PTHR21483">
    <property type="entry name" value="RNA POLYMERASE II-ASSOCIATED PROTEIN 1"/>
    <property type="match status" value="1"/>
</dbReference>
<reference evidence="5" key="1">
    <citation type="submission" date="2019-04" db="EMBL/GenBank/DDBJ databases">
        <title>Sequencing of skin fungus with MAO and IRED activity.</title>
        <authorList>
            <person name="Marsaioli A.J."/>
            <person name="Bonatto J.M.C."/>
            <person name="Reis Junior O."/>
        </authorList>
    </citation>
    <scope>NUCLEOTIDE SEQUENCE</scope>
    <source>
        <strain evidence="5">30M1</strain>
    </source>
</reference>
<feature type="region of interest" description="Disordered" evidence="2">
    <location>
        <begin position="1"/>
        <end position="151"/>
    </location>
</feature>
<gene>
    <name evidence="5" type="ORF">E8E13_006968</name>
</gene>
<dbReference type="InterPro" id="IPR013930">
    <property type="entry name" value="RPAP1_N"/>
</dbReference>
<feature type="domain" description="RPAP1 N-terminal" evidence="4">
    <location>
        <begin position="128"/>
        <end position="171"/>
    </location>
</feature>
<comment type="caution">
    <text evidence="5">The sequence shown here is derived from an EMBL/GenBank/DDBJ whole genome shotgun (WGS) entry which is preliminary data.</text>
</comment>
<dbReference type="GO" id="GO:0006366">
    <property type="term" value="P:transcription by RNA polymerase II"/>
    <property type="evidence" value="ECO:0007669"/>
    <property type="project" value="InterPro"/>
</dbReference>
<evidence type="ECO:0000256" key="2">
    <source>
        <dbReference type="SAM" id="MobiDB-lite"/>
    </source>
</evidence>
<feature type="region of interest" description="Disordered" evidence="2">
    <location>
        <begin position="163"/>
        <end position="319"/>
    </location>
</feature>
<sequence length="522" mass="57466">MEFQKGERVFLNFETGGVEKTDQQPGFEPEPESEPAALPAFDFVGDILERDPSSAAPPVAPSFKPNTTGFPAHKKRTPRVSAFKQRRTANEQQTAPAPAPAPKAQDASSLHSAPPPRAKFDPDDERRAIDEENQRRLDSMSEAEIEEERRELMANLDPALIQRLLNRSNTDAGGSEPQSQSLGGQAQPTKVEHADAEFAIQHRLFQSNLDDGSNAQQEWPEDRMEKPESTMPTEDAKSGPPMKEPSSKKVAFAASVDEKEEEAENVGPRTEEPTTSASTSTSTSTSATHTHGEEATGSLHFPPTPQPPDLDPNDPDFLKNMHAKYFPSLPYNPSTVEWMKPVDPTDKSSPYHPSQTALNASELRFDFKGTLLAPSIAREIPTNRGLHHHADAPEAAGYTIPELAVTARSAVPAQRCMAYQTLGRILYRLGQGEFGVEKPRQETDGPVKVATNPDDEGDEVTEDDDVGHYMAAGLWQCIEDGRVIETMTEEANREKGHLTARTFAQEALWNWRRGGGRQRHAV</sequence>
<proteinExistence type="inferred from homology"/>
<feature type="compositionally biased region" description="Polar residues" evidence="2">
    <location>
        <begin position="165"/>
        <end position="188"/>
    </location>
</feature>
<keyword evidence="6" id="KW-1185">Reference proteome</keyword>
<accession>A0A9P4WC56</accession>
<comment type="similarity">
    <text evidence="1">Belongs to the RPAP1 family.</text>
</comment>
<evidence type="ECO:0000313" key="6">
    <source>
        <dbReference type="Proteomes" id="UP000801428"/>
    </source>
</evidence>
<evidence type="ECO:0008006" key="7">
    <source>
        <dbReference type="Google" id="ProtNLM"/>
    </source>
</evidence>
<dbReference type="Pfam" id="PF08620">
    <property type="entry name" value="RPAP1_C"/>
    <property type="match status" value="1"/>
</dbReference>
<feature type="domain" description="RPAP1 C-terminal" evidence="3">
    <location>
        <begin position="362"/>
        <end position="429"/>
    </location>
</feature>
<dbReference type="PANTHER" id="PTHR21483:SF18">
    <property type="entry name" value="RNA POLYMERASE II-ASSOCIATED PROTEIN 1"/>
    <property type="match status" value="1"/>
</dbReference>
<name>A0A9P4WC56_CURKU</name>
<dbReference type="Pfam" id="PF08621">
    <property type="entry name" value="RPAP1_N"/>
    <property type="match status" value="1"/>
</dbReference>